<dbReference type="AlphaFoldDB" id="A0A382YW26"/>
<name>A0A382YW26_9ZZZZ</name>
<proteinExistence type="predicted"/>
<gene>
    <name evidence="1" type="ORF">METZ01_LOCUS440306</name>
</gene>
<dbReference type="Gene3D" id="3.40.50.2000">
    <property type="entry name" value="Glycogen Phosphorylase B"/>
    <property type="match status" value="2"/>
</dbReference>
<feature type="non-terminal residue" evidence="1">
    <location>
        <position position="261"/>
    </location>
</feature>
<evidence type="ECO:0000313" key="1">
    <source>
        <dbReference type="EMBL" id="SVD87452.1"/>
    </source>
</evidence>
<dbReference type="PANTHER" id="PTHR12526">
    <property type="entry name" value="GLYCOSYLTRANSFERASE"/>
    <property type="match status" value="1"/>
</dbReference>
<protein>
    <recommendedName>
        <fullName evidence="2">Glycosyl transferase family 1 domain-containing protein</fullName>
    </recommendedName>
</protein>
<dbReference type="SUPFAM" id="SSF53756">
    <property type="entry name" value="UDP-Glycosyltransferase/glycogen phosphorylase"/>
    <property type="match status" value="1"/>
</dbReference>
<sequence>WCVWHRRRLVFSIASDPACDGSMPLLRRKIDRLLYRFGVRNADLLISQTRKQQQMLQEGFGRHAEVVPMPCPSVADAQQNSSGLPPSKTSPGSVIWVGRAVELKRFEWFLEIAAALPSVEFEVAMALNEQTPYTSALLSQAASITNVKVHLRVPREKMSALYRRATCLVCTSRYEGFPNTFLEAWSCGIPVVSTVDPDGIIESRGLGSVATDLPGLIRAVRKLLSDSKVWLGASEKARQYYEKHHTVDTAMSKFETAFLTL</sequence>
<accession>A0A382YW26</accession>
<reference evidence="1" key="1">
    <citation type="submission" date="2018-05" db="EMBL/GenBank/DDBJ databases">
        <authorList>
            <person name="Lanie J.A."/>
            <person name="Ng W.-L."/>
            <person name="Kazmierczak K.M."/>
            <person name="Andrzejewski T.M."/>
            <person name="Davidsen T.M."/>
            <person name="Wayne K.J."/>
            <person name="Tettelin H."/>
            <person name="Glass J.I."/>
            <person name="Rusch D."/>
            <person name="Podicherti R."/>
            <person name="Tsui H.-C.T."/>
            <person name="Winkler M.E."/>
        </authorList>
    </citation>
    <scope>NUCLEOTIDE SEQUENCE</scope>
</reference>
<dbReference type="Pfam" id="PF13692">
    <property type="entry name" value="Glyco_trans_1_4"/>
    <property type="match status" value="1"/>
</dbReference>
<organism evidence="1">
    <name type="scientific">marine metagenome</name>
    <dbReference type="NCBI Taxonomy" id="408172"/>
    <lineage>
        <taxon>unclassified sequences</taxon>
        <taxon>metagenomes</taxon>
        <taxon>ecological metagenomes</taxon>
    </lineage>
</organism>
<dbReference type="EMBL" id="UINC01178993">
    <property type="protein sequence ID" value="SVD87452.1"/>
    <property type="molecule type" value="Genomic_DNA"/>
</dbReference>
<feature type="non-terminal residue" evidence="1">
    <location>
        <position position="1"/>
    </location>
</feature>
<evidence type="ECO:0008006" key="2">
    <source>
        <dbReference type="Google" id="ProtNLM"/>
    </source>
</evidence>
<dbReference type="CDD" id="cd03801">
    <property type="entry name" value="GT4_PimA-like"/>
    <property type="match status" value="1"/>
</dbReference>